<comment type="caution">
    <text evidence="6">The sequence shown here is derived from an EMBL/GenBank/DDBJ whole genome shotgun (WGS) entry which is preliminary data.</text>
</comment>
<dbReference type="Pfam" id="PF01048">
    <property type="entry name" value="PNP_UDP_1"/>
    <property type="match status" value="1"/>
</dbReference>
<feature type="region of interest" description="Disordered" evidence="3">
    <location>
        <begin position="1"/>
        <end position="27"/>
    </location>
</feature>
<protein>
    <submittedName>
        <fullName evidence="6">Ankyrin repeat-containing domain protein</fullName>
    </submittedName>
</protein>
<name>A0A8K0W9Q8_9HYPO</name>
<feature type="repeat" description="ANK" evidence="2">
    <location>
        <begin position="992"/>
        <end position="1024"/>
    </location>
</feature>
<evidence type="ECO:0000313" key="6">
    <source>
        <dbReference type="EMBL" id="KAH7242143.1"/>
    </source>
</evidence>
<dbReference type="PANTHER" id="PTHR46082:SF11">
    <property type="entry name" value="AAA+ ATPASE DOMAIN-CONTAINING PROTEIN-RELATED"/>
    <property type="match status" value="1"/>
</dbReference>
<dbReference type="Pfam" id="PF24883">
    <property type="entry name" value="NPHP3_N"/>
    <property type="match status" value="1"/>
</dbReference>
<feature type="repeat" description="ANK" evidence="2">
    <location>
        <begin position="927"/>
        <end position="959"/>
    </location>
</feature>
<dbReference type="InterPro" id="IPR000845">
    <property type="entry name" value="Nucleoside_phosphorylase_d"/>
</dbReference>
<evidence type="ECO:0000256" key="3">
    <source>
        <dbReference type="SAM" id="MobiDB-lite"/>
    </source>
</evidence>
<sequence>MDRRMSDNHDDTLPRHAKRRKFAHDHEDEPSCHRYTVAWICALHIEMAAARAMLDEEHVDRPQQANDTNSYVLGAIQNHNIVIACLPTNQYGTNNAASVLSNMKRTFPDIQIGLMVGIGGGVPTKADIRLGDIVVGVRVMQYDLGKTLSDSFQRTAVPKIPDSSIRTVISNLRSRHELSGSKVPSILSKKMSDYPAYCLPTEPDRLFLSSYNHDTSVSTCDKCDQSKLEKRKLRSSTGPVIHYGGIASANTVMKDSTTRDEISRELDVICFEMEAAGLMDIMPCLPIRGICDYSDSHKTKEYQRYAAATAAAYAYEFLEIWGGGAPTIKAEYSKPPNEELLSSERHDEILESLDFDGIDARKTTIKAAHSKTCRWILKHPDYLSWANPEHVSEHNGFLWIRGKPGAGKSTLMKFIYLQAKRQEHKTQSLTASFFFNARGDVLEKTVSGMYRSLLLQLFEGFPDLKCVLADPEILPRRQTGCPSLNVLKDLLRSAVSKLGQRSFTCFIDALDECDEQQVMDLVEYFEDLAEQCTEDGVRLSICFSSRHYPYIDVRLGIRLILEDQMGHASDLESYIKTHLRIKDPSLFMELQEKMLEKAAGVFLWVVLVTDILKRENCRGRLSLKMRLDQVPNGLSELFKDLLRRDTTNMEELKLSVLWILLSKRPLKPEEYYHAIWAGLSLEGLADPTPPEVDTADSKECFARCVISSSKGLAEITKSKPTVQFIHESVRDFLVKDEGLFELWPDLKPDWESVGHEKLKLCSYSYLQLLEQKGITCLFQDSTLDVVREFQGYPLLEYASQFVLYHANSAGDTVCQRLFLNKFQSVCWMWITVVNAFEKFKTRKYTMDVGLLYILADRGHSSLIRTKLEDSPNINIRSQGDRYVYPLIAAMAKGYKDSVVALLRLSPDVDDLARITNSLIYNVNADGRSHSPLSWACEHGHLGIVETLISRGVSVRETNRRGNTLIMLASKNGHTEIARLLIDHGADIHTYVGYDSALSLALANGHLQTMECLLKKGADPDSYATHGWPILCIAASLDNEAVVEMLLKNGARVDWVAPNGSQALHHATQKAIFEVLLSHGARIHARGPEGFTCLFTTIEKSAPLDTIEFLVNHGADIKARDDSGNTCLHLAMHKASDPFTIVKLLLQNGAIVNGRNTRGETCLHVLQRRVKSFPNAEQLFQLLYRHGADVNIRDNAGNTPLHLIRQNTEWTVFVPLVKQPGLNLNARNRWGKTPLHFVALERQLNIAVLLVSGGADVNSVDDDGRTPLDEAIQGGEDRLVQLLIDNGAEKGTS</sequence>
<feature type="compositionally biased region" description="Basic and acidic residues" evidence="3">
    <location>
        <begin position="1"/>
        <end position="14"/>
    </location>
</feature>
<dbReference type="Pfam" id="PF12796">
    <property type="entry name" value="Ank_2"/>
    <property type="match status" value="4"/>
</dbReference>
<evidence type="ECO:0000259" key="4">
    <source>
        <dbReference type="Pfam" id="PF01048"/>
    </source>
</evidence>
<evidence type="ECO:0000256" key="2">
    <source>
        <dbReference type="PROSITE-ProRule" id="PRU00023"/>
    </source>
</evidence>
<feature type="repeat" description="ANK" evidence="2">
    <location>
        <begin position="1157"/>
        <end position="1194"/>
    </location>
</feature>
<keyword evidence="7" id="KW-1185">Reference proteome</keyword>
<dbReference type="Proteomes" id="UP000813427">
    <property type="component" value="Unassembled WGS sequence"/>
</dbReference>
<dbReference type="Gene3D" id="1.25.40.20">
    <property type="entry name" value="Ankyrin repeat-containing domain"/>
    <property type="match status" value="2"/>
</dbReference>
<dbReference type="SMART" id="SM00248">
    <property type="entry name" value="ANK"/>
    <property type="match status" value="12"/>
</dbReference>
<feature type="domain" description="Nephrocystin 3-like N-terminal" evidence="5">
    <location>
        <begin position="372"/>
        <end position="546"/>
    </location>
</feature>
<dbReference type="InterPro" id="IPR035994">
    <property type="entry name" value="Nucleoside_phosphorylase_sf"/>
</dbReference>
<feature type="repeat" description="ANK" evidence="2">
    <location>
        <begin position="960"/>
        <end position="992"/>
    </location>
</feature>
<evidence type="ECO:0000313" key="7">
    <source>
        <dbReference type="Proteomes" id="UP000813427"/>
    </source>
</evidence>
<proteinExistence type="predicted"/>
<dbReference type="PROSITE" id="PS50297">
    <property type="entry name" value="ANK_REP_REGION"/>
    <property type="match status" value="5"/>
</dbReference>
<dbReference type="Gene3D" id="3.40.50.300">
    <property type="entry name" value="P-loop containing nucleotide triphosphate hydrolases"/>
    <property type="match status" value="1"/>
</dbReference>
<dbReference type="GO" id="GO:0003824">
    <property type="term" value="F:catalytic activity"/>
    <property type="evidence" value="ECO:0007669"/>
    <property type="project" value="InterPro"/>
</dbReference>
<reference evidence="6" key="1">
    <citation type="journal article" date="2021" name="Nat. Commun.">
        <title>Genetic determinants of endophytism in the Arabidopsis root mycobiome.</title>
        <authorList>
            <person name="Mesny F."/>
            <person name="Miyauchi S."/>
            <person name="Thiergart T."/>
            <person name="Pickel B."/>
            <person name="Atanasova L."/>
            <person name="Karlsson M."/>
            <person name="Huettel B."/>
            <person name="Barry K.W."/>
            <person name="Haridas S."/>
            <person name="Chen C."/>
            <person name="Bauer D."/>
            <person name="Andreopoulos W."/>
            <person name="Pangilinan J."/>
            <person name="LaButti K."/>
            <person name="Riley R."/>
            <person name="Lipzen A."/>
            <person name="Clum A."/>
            <person name="Drula E."/>
            <person name="Henrissat B."/>
            <person name="Kohler A."/>
            <person name="Grigoriev I.V."/>
            <person name="Martin F.M."/>
            <person name="Hacquard S."/>
        </authorList>
    </citation>
    <scope>NUCLEOTIDE SEQUENCE</scope>
    <source>
        <strain evidence="6">MPI-SDFR-AT-0068</strain>
    </source>
</reference>
<feature type="domain" description="Nucleoside phosphorylase" evidence="4">
    <location>
        <begin position="37"/>
        <end position="296"/>
    </location>
</feature>
<feature type="repeat" description="ANK" evidence="2">
    <location>
        <begin position="1229"/>
        <end position="1261"/>
    </location>
</feature>
<dbReference type="SUPFAM" id="SSF53167">
    <property type="entry name" value="Purine and uridine phosphorylases"/>
    <property type="match status" value="1"/>
</dbReference>
<feature type="repeat" description="ANK" evidence="2">
    <location>
        <begin position="1262"/>
        <end position="1292"/>
    </location>
</feature>
<dbReference type="PANTHER" id="PTHR46082">
    <property type="entry name" value="ATP/GTP-BINDING PROTEIN-RELATED"/>
    <property type="match status" value="1"/>
</dbReference>
<dbReference type="InterPro" id="IPR053137">
    <property type="entry name" value="NLR-like"/>
</dbReference>
<feature type="repeat" description="ANK" evidence="2">
    <location>
        <begin position="1122"/>
        <end position="1156"/>
    </location>
</feature>
<dbReference type="SUPFAM" id="SSF52540">
    <property type="entry name" value="P-loop containing nucleoside triphosphate hydrolases"/>
    <property type="match status" value="1"/>
</dbReference>
<dbReference type="PROSITE" id="PS50088">
    <property type="entry name" value="ANK_REPEAT"/>
    <property type="match status" value="7"/>
</dbReference>
<dbReference type="GO" id="GO:0009116">
    <property type="term" value="P:nucleoside metabolic process"/>
    <property type="evidence" value="ECO:0007669"/>
    <property type="project" value="InterPro"/>
</dbReference>
<organism evidence="6 7">
    <name type="scientific">Fusarium tricinctum</name>
    <dbReference type="NCBI Taxonomy" id="61284"/>
    <lineage>
        <taxon>Eukaryota</taxon>
        <taxon>Fungi</taxon>
        <taxon>Dikarya</taxon>
        <taxon>Ascomycota</taxon>
        <taxon>Pezizomycotina</taxon>
        <taxon>Sordariomycetes</taxon>
        <taxon>Hypocreomycetidae</taxon>
        <taxon>Hypocreales</taxon>
        <taxon>Nectriaceae</taxon>
        <taxon>Fusarium</taxon>
        <taxon>Fusarium tricinctum species complex</taxon>
    </lineage>
</organism>
<evidence type="ECO:0000256" key="1">
    <source>
        <dbReference type="ARBA" id="ARBA00022737"/>
    </source>
</evidence>
<dbReference type="EMBL" id="JAGPXF010000005">
    <property type="protein sequence ID" value="KAH7242143.1"/>
    <property type="molecule type" value="Genomic_DNA"/>
</dbReference>
<dbReference type="InterPro" id="IPR036770">
    <property type="entry name" value="Ankyrin_rpt-contain_sf"/>
</dbReference>
<keyword evidence="1" id="KW-0677">Repeat</keyword>
<dbReference type="Gene3D" id="3.40.50.1580">
    <property type="entry name" value="Nucleoside phosphorylase domain"/>
    <property type="match status" value="1"/>
</dbReference>
<gene>
    <name evidence="6" type="ORF">BKA59DRAFT_440970</name>
</gene>
<evidence type="ECO:0000259" key="5">
    <source>
        <dbReference type="Pfam" id="PF24883"/>
    </source>
</evidence>
<dbReference type="SUPFAM" id="SSF48403">
    <property type="entry name" value="Ankyrin repeat"/>
    <property type="match status" value="2"/>
</dbReference>
<dbReference type="InterPro" id="IPR027417">
    <property type="entry name" value="P-loop_NTPase"/>
</dbReference>
<dbReference type="InterPro" id="IPR002110">
    <property type="entry name" value="Ankyrin_rpt"/>
</dbReference>
<dbReference type="InterPro" id="IPR056884">
    <property type="entry name" value="NPHP3-like_N"/>
</dbReference>
<accession>A0A8K0W9Q8</accession>
<dbReference type="OrthoDB" id="194358at2759"/>
<keyword evidence="2" id="KW-0040">ANK repeat</keyword>